<feature type="chain" id="PRO_5020330369" evidence="1">
    <location>
        <begin position="24"/>
        <end position="153"/>
    </location>
</feature>
<dbReference type="InterPro" id="IPR011013">
    <property type="entry name" value="Gal_mutarotase_sf_dom"/>
</dbReference>
<sequence length="153" mass="16548">MAALWALQALLLSCLFLTNPVQALLNATEDAKALVIANDRLYASVNKSTGIMDILTLDGQNLLGTKEYNEVTPGGNAAGQNGIGPYLDCYCVPAGAYTPGKYATFKLFEGNDSTGVPYGGVVMSEVYPLTGQVLEQYWFLRETETGLLEERRI</sequence>
<gene>
    <name evidence="2" type="ORF">D6C83_09358</name>
</gene>
<dbReference type="Proteomes" id="UP000304947">
    <property type="component" value="Unassembled WGS sequence"/>
</dbReference>
<keyword evidence="2" id="KW-0456">Lyase</keyword>
<evidence type="ECO:0000313" key="3">
    <source>
        <dbReference type="Proteomes" id="UP000304947"/>
    </source>
</evidence>
<evidence type="ECO:0000313" key="2">
    <source>
        <dbReference type="EMBL" id="THZ90317.1"/>
    </source>
</evidence>
<feature type="non-terminal residue" evidence="2">
    <location>
        <position position="153"/>
    </location>
</feature>
<feature type="signal peptide" evidence="1">
    <location>
        <begin position="1"/>
        <end position="23"/>
    </location>
</feature>
<proteinExistence type="predicted"/>
<comment type="caution">
    <text evidence="2">The sequence shown here is derived from an EMBL/GenBank/DDBJ whole genome shotgun (WGS) entry which is preliminary data.</text>
</comment>
<keyword evidence="1" id="KW-0732">Signal</keyword>
<dbReference type="GO" id="GO:0005975">
    <property type="term" value="P:carbohydrate metabolic process"/>
    <property type="evidence" value="ECO:0007669"/>
    <property type="project" value="InterPro"/>
</dbReference>
<protein>
    <submittedName>
        <fullName evidence="2">Rhamnogalacturonate lyase</fullName>
    </submittedName>
</protein>
<organism evidence="2 3">
    <name type="scientific">Aureobasidium pullulans</name>
    <name type="common">Black yeast</name>
    <name type="synonym">Pullularia pullulans</name>
    <dbReference type="NCBI Taxonomy" id="5580"/>
    <lineage>
        <taxon>Eukaryota</taxon>
        <taxon>Fungi</taxon>
        <taxon>Dikarya</taxon>
        <taxon>Ascomycota</taxon>
        <taxon>Pezizomycotina</taxon>
        <taxon>Dothideomycetes</taxon>
        <taxon>Dothideomycetidae</taxon>
        <taxon>Dothideales</taxon>
        <taxon>Saccotheciaceae</taxon>
        <taxon>Aureobasidium</taxon>
    </lineage>
</organism>
<dbReference type="AlphaFoldDB" id="A0A4S9YE33"/>
<evidence type="ECO:0000256" key="1">
    <source>
        <dbReference type="SAM" id="SignalP"/>
    </source>
</evidence>
<reference evidence="2 3" key="1">
    <citation type="submission" date="2018-10" db="EMBL/GenBank/DDBJ databases">
        <title>Fifty Aureobasidium pullulans genomes reveal a recombining polyextremotolerant generalist.</title>
        <authorList>
            <person name="Gostincar C."/>
            <person name="Turk M."/>
            <person name="Zajc J."/>
            <person name="Gunde-Cimerman N."/>
        </authorList>
    </citation>
    <scope>NUCLEOTIDE SEQUENCE [LARGE SCALE GENOMIC DNA]</scope>
    <source>
        <strain evidence="2 3">EXF-3380</strain>
    </source>
</reference>
<dbReference type="SUPFAM" id="SSF74650">
    <property type="entry name" value="Galactose mutarotase-like"/>
    <property type="match status" value="1"/>
</dbReference>
<dbReference type="EMBL" id="QZBU01005994">
    <property type="protein sequence ID" value="THZ90317.1"/>
    <property type="molecule type" value="Genomic_DNA"/>
</dbReference>
<dbReference type="GO" id="GO:0030246">
    <property type="term" value="F:carbohydrate binding"/>
    <property type="evidence" value="ECO:0007669"/>
    <property type="project" value="InterPro"/>
</dbReference>
<dbReference type="GO" id="GO:0016829">
    <property type="term" value="F:lyase activity"/>
    <property type="evidence" value="ECO:0007669"/>
    <property type="project" value="UniProtKB-KW"/>
</dbReference>
<name>A0A4S9YE33_AURPU</name>
<accession>A0A4S9YE33</accession>